<dbReference type="RefSeq" id="YP_009092570.1">
    <property type="nucleotide sequence ID" value="NC_025299.1"/>
</dbReference>
<dbReference type="GeneID" id="20833077"/>
<keyword evidence="1" id="KW-1133">Transmembrane helix</keyword>
<evidence type="ECO:0000313" key="2">
    <source>
        <dbReference type="EMBL" id="AIR11953.1"/>
    </source>
</evidence>
<feature type="transmembrane region" description="Helical" evidence="1">
    <location>
        <begin position="46"/>
        <end position="69"/>
    </location>
</feature>
<accession>A0A089QGX7</accession>
<keyword evidence="1" id="KW-0812">Transmembrane</keyword>
<keyword evidence="2" id="KW-0496">Mitochondrion</keyword>
<protein>
    <submittedName>
        <fullName evidence="2">NADH dehydrogenase subunit 6</fullName>
    </submittedName>
</protein>
<gene>
    <name evidence="2" type="primary">ND6</name>
</gene>
<sequence length="159" mass="18783">MMFFTLIMSLSILFLMSFTPLSMLVVLIMQTLLISITLSSFIFTFWYSYMLILIMVSGMLVLFMYMASIASNEKFSWSVTTLLILPFTIFLPMLFQDKMTMYKMNNLEKMMSFQETILEKLFNFKMMMPMLMLVMYLFIMMVNISFLVSNNEGPMRKSN</sequence>
<feature type="transmembrane region" description="Helical" evidence="1">
    <location>
        <begin position="130"/>
        <end position="149"/>
    </location>
</feature>
<feature type="transmembrane region" description="Helical" evidence="1">
    <location>
        <begin position="75"/>
        <end position="95"/>
    </location>
</feature>
<dbReference type="AlphaFoldDB" id="A0A089QGX7"/>
<name>A0A089QGX7_PSEPZ</name>
<keyword evidence="1" id="KW-0472">Membrane</keyword>
<proteinExistence type="predicted"/>
<reference evidence="2" key="1">
    <citation type="submission" date="2014-08" db="EMBL/GenBank/DDBJ databases">
        <title>Shotgun assembly of Pseudacysta perseae mitochondrial genome (Heteroptera, Tingidae).</title>
        <authorList>
            <person name="Kocher A."/>
        </authorList>
    </citation>
    <scope>NUCLEOTIDE SEQUENCE</scope>
</reference>
<organism evidence="2">
    <name type="scientific">Pseudacysta perseae</name>
    <name type="common">Avocado lace bug</name>
    <dbReference type="NCBI Taxonomy" id="1041453"/>
    <lineage>
        <taxon>Eukaryota</taxon>
        <taxon>Metazoa</taxon>
        <taxon>Ecdysozoa</taxon>
        <taxon>Arthropoda</taxon>
        <taxon>Hexapoda</taxon>
        <taxon>Insecta</taxon>
        <taxon>Pterygota</taxon>
        <taxon>Neoptera</taxon>
        <taxon>Paraneoptera</taxon>
        <taxon>Hemiptera</taxon>
        <taxon>Heteroptera</taxon>
        <taxon>Panheteroptera</taxon>
        <taxon>Cimicomorpha</taxon>
        <taxon>Tingidae</taxon>
        <taxon>Pseudacysta</taxon>
    </lineage>
</organism>
<evidence type="ECO:0000256" key="1">
    <source>
        <dbReference type="SAM" id="Phobius"/>
    </source>
</evidence>
<feature type="transmembrane region" description="Helical" evidence="1">
    <location>
        <begin position="6"/>
        <end position="34"/>
    </location>
</feature>
<geneLocation type="mitochondrion" evidence="2"/>
<dbReference type="EMBL" id="KM278221">
    <property type="protein sequence ID" value="AIR11953.1"/>
    <property type="molecule type" value="Genomic_DNA"/>
</dbReference>
<dbReference type="CTD" id="4541"/>